<dbReference type="Proteomes" id="UP000887563">
    <property type="component" value="Unplaced"/>
</dbReference>
<comment type="similarity">
    <text evidence="2">Belongs to the XPA family.</text>
</comment>
<keyword evidence="6" id="KW-0862">Zinc</keyword>
<dbReference type="InterPro" id="IPR037129">
    <property type="entry name" value="XPA_sf"/>
</dbReference>
<organism evidence="12 13">
    <name type="scientific">Meloidogyne incognita</name>
    <name type="common">Southern root-knot nematode worm</name>
    <name type="synonym">Oxyuris incognita</name>
    <dbReference type="NCBI Taxonomy" id="6306"/>
    <lineage>
        <taxon>Eukaryota</taxon>
        <taxon>Metazoa</taxon>
        <taxon>Ecdysozoa</taxon>
        <taxon>Nematoda</taxon>
        <taxon>Chromadorea</taxon>
        <taxon>Rhabditida</taxon>
        <taxon>Tylenchina</taxon>
        <taxon>Tylenchomorpha</taxon>
        <taxon>Tylenchoidea</taxon>
        <taxon>Meloidogynidae</taxon>
        <taxon>Meloidogyninae</taxon>
        <taxon>Meloidogyne</taxon>
        <taxon>Meloidogyne incognita group</taxon>
    </lineage>
</organism>
<name>A0A914L8U1_MELIC</name>
<evidence type="ECO:0000256" key="10">
    <source>
        <dbReference type="SAM" id="Coils"/>
    </source>
</evidence>
<dbReference type="PANTHER" id="PTHR10142">
    <property type="entry name" value="DNA REPAIR PROTEIN COMPLEMENTING XP-A CELLS"/>
    <property type="match status" value="1"/>
</dbReference>
<feature type="domain" description="XPA C-terminal" evidence="11">
    <location>
        <begin position="96"/>
        <end position="146"/>
    </location>
</feature>
<dbReference type="InterPro" id="IPR009061">
    <property type="entry name" value="DNA-bd_dom_put_sf"/>
</dbReference>
<dbReference type="AlphaFoldDB" id="A0A914L8U1"/>
<evidence type="ECO:0000256" key="3">
    <source>
        <dbReference type="ARBA" id="ARBA00022723"/>
    </source>
</evidence>
<dbReference type="WBParaSite" id="Minc3s00281g09312">
    <property type="protein sequence ID" value="Minc3s00281g09312"/>
    <property type="gene ID" value="Minc3s00281g09312"/>
</dbReference>
<keyword evidence="3" id="KW-0479">Metal-binding</keyword>
<protein>
    <submittedName>
        <fullName evidence="13">XPA C-terminal domain-containing protein</fullName>
    </submittedName>
</protein>
<evidence type="ECO:0000256" key="6">
    <source>
        <dbReference type="ARBA" id="ARBA00022833"/>
    </source>
</evidence>
<reference evidence="13" key="1">
    <citation type="submission" date="2022-11" db="UniProtKB">
        <authorList>
            <consortium name="WormBaseParasite"/>
        </authorList>
    </citation>
    <scope>IDENTIFICATION</scope>
</reference>
<evidence type="ECO:0000256" key="5">
    <source>
        <dbReference type="ARBA" id="ARBA00022771"/>
    </source>
</evidence>
<dbReference type="InterPro" id="IPR022656">
    <property type="entry name" value="XPA_C"/>
</dbReference>
<dbReference type="GO" id="GO:0008270">
    <property type="term" value="F:zinc ion binding"/>
    <property type="evidence" value="ECO:0007669"/>
    <property type="project" value="UniProtKB-KW"/>
</dbReference>
<dbReference type="GO" id="GO:0000715">
    <property type="term" value="P:nucleotide-excision repair, DNA damage recognition"/>
    <property type="evidence" value="ECO:0007669"/>
    <property type="project" value="TreeGrafter"/>
</dbReference>
<evidence type="ECO:0000256" key="8">
    <source>
        <dbReference type="ARBA" id="ARBA00023204"/>
    </source>
</evidence>
<dbReference type="GO" id="GO:0006284">
    <property type="term" value="P:base-excision repair"/>
    <property type="evidence" value="ECO:0007669"/>
    <property type="project" value="TreeGrafter"/>
</dbReference>
<sequence length="238" mass="28452">MKRHFEKKQISIVEKLYKQHHKQSYASAGGFNSDDDELEERREKISEALQKNQNKLYEHLSPPELCLDCKGPLFSDAYLWKYFSQPICNKCRELEKHKLITRTEAKTEFLLTDADLDCRKPPLRYISRKNPHNPRYGDMKLYLRSQLEARALEVYGSLTSLEQAKQKRELNREKANERRFEKKIHSMRKEMRGECLKAAKAAASTHEHKFGAENYDERRKDYWKCCTECEYEMRYEKV</sequence>
<dbReference type="NCBIfam" id="TIGR00598">
    <property type="entry name" value="rad14"/>
    <property type="match status" value="1"/>
</dbReference>
<dbReference type="SUPFAM" id="SSF46955">
    <property type="entry name" value="Putative DNA-binding domain"/>
    <property type="match status" value="1"/>
</dbReference>
<evidence type="ECO:0000256" key="2">
    <source>
        <dbReference type="ARBA" id="ARBA00005548"/>
    </source>
</evidence>
<evidence type="ECO:0000256" key="1">
    <source>
        <dbReference type="ARBA" id="ARBA00004123"/>
    </source>
</evidence>
<keyword evidence="10" id="KW-0175">Coiled coil</keyword>
<keyword evidence="9" id="KW-0539">Nucleus</keyword>
<dbReference type="PANTHER" id="PTHR10142:SF0">
    <property type="entry name" value="DNA REPAIR PROTEIN COMPLEMENTING XP-A CELLS"/>
    <property type="match status" value="1"/>
</dbReference>
<evidence type="ECO:0000313" key="12">
    <source>
        <dbReference type="Proteomes" id="UP000887563"/>
    </source>
</evidence>
<keyword evidence="4" id="KW-0227">DNA damage</keyword>
<keyword evidence="8" id="KW-0234">DNA repair</keyword>
<evidence type="ECO:0000256" key="7">
    <source>
        <dbReference type="ARBA" id="ARBA00023125"/>
    </source>
</evidence>
<dbReference type="Gene3D" id="3.90.530.10">
    <property type="entry name" value="XPA C-terminal domain"/>
    <property type="match status" value="1"/>
</dbReference>
<dbReference type="GO" id="GO:1901255">
    <property type="term" value="P:nucleotide-excision repair involved in interstrand cross-link repair"/>
    <property type="evidence" value="ECO:0007669"/>
    <property type="project" value="TreeGrafter"/>
</dbReference>
<keyword evidence="5" id="KW-0863">Zinc-finger</keyword>
<dbReference type="Pfam" id="PF01286">
    <property type="entry name" value="XPA_N"/>
    <property type="match status" value="1"/>
</dbReference>
<keyword evidence="7" id="KW-0238">DNA-binding</keyword>
<evidence type="ECO:0000256" key="9">
    <source>
        <dbReference type="ARBA" id="ARBA00023242"/>
    </source>
</evidence>
<dbReference type="GO" id="GO:0000110">
    <property type="term" value="C:nucleotide-excision repair factor 1 complex"/>
    <property type="evidence" value="ECO:0007669"/>
    <property type="project" value="TreeGrafter"/>
</dbReference>
<dbReference type="InterPro" id="IPR022652">
    <property type="entry name" value="Znf_XPA_CS"/>
</dbReference>
<proteinExistence type="inferred from homology"/>
<keyword evidence="12" id="KW-1185">Reference proteome</keyword>
<dbReference type="GO" id="GO:0003684">
    <property type="term" value="F:damaged DNA binding"/>
    <property type="evidence" value="ECO:0007669"/>
    <property type="project" value="InterPro"/>
</dbReference>
<evidence type="ECO:0000256" key="4">
    <source>
        <dbReference type="ARBA" id="ARBA00022763"/>
    </source>
</evidence>
<dbReference type="Pfam" id="PF05181">
    <property type="entry name" value="XPA_C"/>
    <property type="match status" value="1"/>
</dbReference>
<dbReference type="PROSITE" id="PS00752">
    <property type="entry name" value="XPA_1"/>
    <property type="match status" value="1"/>
</dbReference>
<feature type="coiled-coil region" evidence="10">
    <location>
        <begin position="158"/>
        <end position="190"/>
    </location>
</feature>
<evidence type="ECO:0000313" key="13">
    <source>
        <dbReference type="WBParaSite" id="Minc3s00281g09312"/>
    </source>
</evidence>
<accession>A0A914L8U1</accession>
<dbReference type="GO" id="GO:0070914">
    <property type="term" value="P:UV-damage excision repair"/>
    <property type="evidence" value="ECO:0007669"/>
    <property type="project" value="TreeGrafter"/>
</dbReference>
<dbReference type="InterPro" id="IPR000465">
    <property type="entry name" value="XPA/RAD14"/>
</dbReference>
<comment type="subcellular location">
    <subcellularLocation>
        <location evidence="1">Nucleus</location>
    </subcellularLocation>
</comment>
<evidence type="ECO:0000259" key="11">
    <source>
        <dbReference type="Pfam" id="PF05181"/>
    </source>
</evidence>